<evidence type="ECO:0000313" key="3">
    <source>
        <dbReference type="Proteomes" id="UP000076643"/>
    </source>
</evidence>
<comment type="caution">
    <text evidence="2">The sequence shown here is derived from an EMBL/GenBank/DDBJ whole genome shotgun (WGS) entry which is preliminary data.</text>
</comment>
<dbReference type="InterPro" id="IPR036844">
    <property type="entry name" value="Hint_dom_sf"/>
</dbReference>
<dbReference type="InterPro" id="IPR030934">
    <property type="entry name" value="Intein_C"/>
</dbReference>
<dbReference type="SUPFAM" id="SSF51294">
    <property type="entry name" value="Hedgehog/intein (Hint) domain"/>
    <property type="match status" value="1"/>
</dbReference>
<proteinExistence type="predicted"/>
<dbReference type="InterPro" id="IPR022385">
    <property type="entry name" value="Rhs_assc_core"/>
</dbReference>
<sequence>MKFDPNSGESTFIYNGLGQLRQQVDAKNNKLNFDYDGLSRVIRRKLNENVESVWVFDSNKLGQLTSEASNNISKVYTYDEHERVITKTVTLPIEGVNQSFEFKNRYHSESGKLLAKRYPSGEIIVNRFDKFGMPHVFEDGNTSNIYHSYDKLTARGTNSVTTHGNGIVESVDYLLSGLIGKVCVSGSAACDQGILVNENYTEFDGFGNLTLKEDLVASVAESYQYDALHRLKQSTRTASGLVLPEFLPGSVINYDYDAAGNILLKSDYATSYRYDGGNTGGPNAVKQVTKLDDTVVTFKYDANGNLEVGDNLTISYNAFNKPVEIQRGGTKIRFEYGPNGARYMQEKTTANNRQSTYYIDSDYELTVTSANQVVTDRVRHYLTPHLIVEHNSSGRLVNYLHKDRLGSTVAITSGSVDVKLDEKRSFDPFGKPRDEFYGDTVAGRLQSNLNDRGFTGHEHLDDVELIHMNGRGYDYNLGRFLSVDPYIQYPENSQSINPYSYILNNPMAGVDPTGYRSSLFRSDDWVTTYNLSTSNTKQINQKSNGVNHQQGDTGTSQSLLVQVGKEFWENADEYGKLILTEAVKQLVKHSPQAFADVSGYSSAQDLVTALETGEVDDLGWVVVGAITSRFGGRVFSNTIRRNPCNKSCFVAGTMVLTDKGYVPIESIGEGDKVLATDIHTGEQSWKPVTHTWVVFDKDIYEVQIKANDGTYQTVEATDSHPFYVVNKGWVETINLTLGDKFINEQGEHYLVTGLRSLDRKDIAYNFTVQDFHTYYVTEKNILVHNCGEKLTESNRVKSDATNTGAQKRLAAYLKHSANWASGSLKGTLDKYAKEIKGELSHDGVKTNFVNEKLGIKVMQDNENNYFRIYDINRKTYLDASGNIPKTGALRGKEAKNFLQEQTHIRNTD</sequence>
<dbReference type="SMART" id="SM00306">
    <property type="entry name" value="HintN"/>
    <property type="match status" value="1"/>
</dbReference>
<dbReference type="Gene3D" id="2.180.10.10">
    <property type="entry name" value="RHS repeat-associated core"/>
    <property type="match status" value="2"/>
</dbReference>
<evidence type="ECO:0000259" key="1">
    <source>
        <dbReference type="SMART" id="SM00306"/>
    </source>
</evidence>
<dbReference type="Proteomes" id="UP000076643">
    <property type="component" value="Unassembled WGS sequence"/>
</dbReference>
<gene>
    <name evidence="2" type="ORF">N475_16945</name>
</gene>
<evidence type="ECO:0000313" key="2">
    <source>
        <dbReference type="EMBL" id="KZN37103.1"/>
    </source>
</evidence>
<dbReference type="AlphaFoldDB" id="A0A166WBC1"/>
<dbReference type="Pfam" id="PF07591">
    <property type="entry name" value="PT-HINT"/>
    <property type="match status" value="1"/>
</dbReference>
<organism evidence="2 3">
    <name type="scientific">Pseudoalteromonas luteoviolacea DSM 6061</name>
    <dbReference type="NCBI Taxonomy" id="1365250"/>
    <lineage>
        <taxon>Bacteria</taxon>
        <taxon>Pseudomonadati</taxon>
        <taxon>Pseudomonadota</taxon>
        <taxon>Gammaproteobacteria</taxon>
        <taxon>Alteromonadales</taxon>
        <taxon>Pseudoalteromonadaceae</taxon>
        <taxon>Pseudoalteromonas</taxon>
    </lineage>
</organism>
<dbReference type="PATRIC" id="fig|1365250.3.peg.2981"/>
<accession>A0A166WBC1</accession>
<feature type="domain" description="Hint" evidence="1">
    <location>
        <begin position="646"/>
        <end position="745"/>
    </location>
</feature>
<name>A0A166WBC1_9GAMM</name>
<dbReference type="InterPro" id="IPR003587">
    <property type="entry name" value="Hint_dom_N"/>
</dbReference>
<dbReference type="RefSeq" id="WP_063365460.1">
    <property type="nucleotide sequence ID" value="NZ_AQHB01000049.1"/>
</dbReference>
<protein>
    <recommendedName>
        <fullName evidence="1">Hint domain-containing protein</fullName>
    </recommendedName>
</protein>
<dbReference type="NCBIfam" id="TIGR03696">
    <property type="entry name" value="Rhs_assc_core"/>
    <property type="match status" value="1"/>
</dbReference>
<reference evidence="2 3" key="1">
    <citation type="submission" date="2013-07" db="EMBL/GenBank/DDBJ databases">
        <title>Comparative Genomic and Metabolomic Analysis of Twelve Strains of Pseudoalteromonas luteoviolacea.</title>
        <authorList>
            <person name="Vynne N.G."/>
            <person name="Mansson M."/>
            <person name="Gram L."/>
        </authorList>
    </citation>
    <scope>NUCLEOTIDE SEQUENCE [LARGE SCALE GENOMIC DNA]</scope>
    <source>
        <strain evidence="2 3">DSM 6061</strain>
    </source>
</reference>
<keyword evidence="3" id="KW-1185">Reference proteome</keyword>
<dbReference type="Gene3D" id="2.170.16.10">
    <property type="entry name" value="Hedgehog/Intein (Hint) domain"/>
    <property type="match status" value="1"/>
</dbReference>
<dbReference type="CDD" id="cd00081">
    <property type="entry name" value="Hint"/>
    <property type="match status" value="1"/>
</dbReference>
<dbReference type="EMBL" id="AUYB01000105">
    <property type="protein sequence ID" value="KZN37103.1"/>
    <property type="molecule type" value="Genomic_DNA"/>
</dbReference>
<dbReference type="PROSITE" id="PS50818">
    <property type="entry name" value="INTEIN_C_TER"/>
    <property type="match status" value="1"/>
</dbReference>